<dbReference type="SUPFAM" id="SSF55021">
    <property type="entry name" value="ACT-like"/>
    <property type="match status" value="2"/>
</dbReference>
<evidence type="ECO:0000256" key="6">
    <source>
        <dbReference type="ARBA" id="ARBA00023268"/>
    </source>
</evidence>
<evidence type="ECO:0000256" key="1">
    <source>
        <dbReference type="ARBA" id="ARBA00022679"/>
    </source>
</evidence>
<feature type="domain" description="ACT" evidence="8">
    <location>
        <begin position="695"/>
        <end position="778"/>
    </location>
</feature>
<evidence type="ECO:0000256" key="5">
    <source>
        <dbReference type="ARBA" id="ARBA00022842"/>
    </source>
</evidence>
<protein>
    <recommendedName>
        <fullName evidence="7">Bifunctional uridylyltransferase/uridylyl-removing enzyme</fullName>
        <shortName evidence="7">UTase/UR</shortName>
    </recommendedName>
    <alternativeName>
        <fullName evidence="7">Bifunctional [protein-PII] modification enzyme</fullName>
    </alternativeName>
    <alternativeName>
        <fullName evidence="7">Bifunctional nitrogen sensor protein</fullName>
    </alternativeName>
    <domain>
        <recommendedName>
            <fullName evidence="7">[Protein-PII] uridylyltransferase</fullName>
            <shortName evidence="7">PII uridylyltransferase</shortName>
            <shortName evidence="7">UTase</shortName>
            <ecNumber evidence="7">2.7.7.59</ecNumber>
        </recommendedName>
    </domain>
    <domain>
        <recommendedName>
            <fullName evidence="7">[Protein-PII]-UMP uridylyl-removing enzyme</fullName>
            <shortName evidence="7">UR</shortName>
            <ecNumber evidence="7">3.1.4.-</ecNumber>
        </recommendedName>
    </domain>
</protein>
<dbReference type="PROSITE" id="PS51671">
    <property type="entry name" value="ACT"/>
    <property type="match status" value="2"/>
</dbReference>
<comment type="activity regulation">
    <text evidence="7">Uridylyltransferase (UTase) activity is inhibited by glutamine, while glutamine activates uridylyl-removing (UR) activity.</text>
</comment>
<sequence length="893" mass="101681">MDRLDVRPLESPFNPEAVKEALLQGRELLHRRYGKNRNGAASLLRRHSRLVDGILRHVWRETGMPDSIALVAVGGYGREQLFPHSDVDLLVLLSTEGSGANTVAGGNEARLEQWVGLLWDIGLEVGHSVRTIPECVEEAAKDITVQTSLLEARQLAGRRQLFKELSRSMQALLAPRTFFTDKQLEQRQRHRRYQDATYKLEPNIKESPGGLRDLQNILWVSRAAKSGNSWKDLAKGGFITPREARLAQRNESILQDLRIRLHYLAGRREDRLLFDYQTPLADELGITGKPPRRAGEMLMQRYYRAAKSVTQINTILLLTLRAEIFPDQVAAPVIINERFQKRGEWLEVRDESVFSQYPGAILESVLLLQQHPDLMGRSAATLRAMWRAAPLVNAAFRRDPRHCALFMEILRQPRRLTRELRLMNRFGILGRYIPAFGRIVGQMQHDLFHVYTVDEHILMVVRNLRQFMAPEFAHENPLCSRLIRDFERPEVLYLAGLFHDIAKGRQGDHSKLGKVDAVRFCKRHEMSPEDTELVAWLVENHLLMSATAQKKDISDVNVVGDFARRMENERRLIALYLLTVADIRGTSPKVWNAWKSRLLENLFRRAQRHLCGEITDAGGTLESRKQQIRELLQLDDIDNTSAGTHERFWSALDPAYLLAHDPQEVAWHTHHLSGQMKTAMPVVKARTAPSGTGVEVLVYTADQKDLFARICDFFDRIDYNIVQAKIHTTLHGYALDSFLVLDPFDVSQPPRDEFNFLEHELSRQLEQQAPLEPPLSGRLSRHLKHFPITPEVNVQPDEKGMCHVLSIVAGDQPGLLSRIAQVLVHFEVNVRSARINTLGGRVEDTFLVTGNVLNESRTVIRLETKLIKVLETSCETDMESADSLSSGRAVDAT</sequence>
<dbReference type="CDD" id="cd04899">
    <property type="entry name" value="ACT_ACR-UUR-like_2"/>
    <property type="match status" value="1"/>
</dbReference>
<comment type="catalytic activity">
    <reaction evidence="7">
        <text>[protein-PII]-L-tyrosine + UTP = [protein-PII]-uridylyl-L-tyrosine + diphosphate</text>
        <dbReference type="Rhea" id="RHEA:13673"/>
        <dbReference type="Rhea" id="RHEA-COMP:12147"/>
        <dbReference type="Rhea" id="RHEA-COMP:12148"/>
        <dbReference type="ChEBI" id="CHEBI:33019"/>
        <dbReference type="ChEBI" id="CHEBI:46398"/>
        <dbReference type="ChEBI" id="CHEBI:46858"/>
        <dbReference type="ChEBI" id="CHEBI:90602"/>
        <dbReference type="EC" id="2.7.7.59"/>
    </reaction>
</comment>
<evidence type="ECO:0000313" key="10">
    <source>
        <dbReference type="EMBL" id="SFN68799.1"/>
    </source>
</evidence>
<keyword evidence="5 7" id="KW-0460">Magnesium</keyword>
<proteinExistence type="inferred from homology"/>
<evidence type="ECO:0000313" key="11">
    <source>
        <dbReference type="Proteomes" id="UP000183107"/>
    </source>
</evidence>
<dbReference type="SMART" id="SM00471">
    <property type="entry name" value="HDc"/>
    <property type="match status" value="1"/>
</dbReference>
<feature type="domain" description="ACT" evidence="8">
    <location>
        <begin position="804"/>
        <end position="883"/>
    </location>
</feature>
<dbReference type="CDD" id="cd05401">
    <property type="entry name" value="NT_GlnE_GlnD_like"/>
    <property type="match status" value="1"/>
</dbReference>
<comment type="catalytic activity">
    <reaction evidence="7">
        <text>[protein-PII]-uridylyl-L-tyrosine + H2O = [protein-PII]-L-tyrosine + UMP + H(+)</text>
        <dbReference type="Rhea" id="RHEA:48600"/>
        <dbReference type="Rhea" id="RHEA-COMP:12147"/>
        <dbReference type="Rhea" id="RHEA-COMP:12148"/>
        <dbReference type="ChEBI" id="CHEBI:15377"/>
        <dbReference type="ChEBI" id="CHEBI:15378"/>
        <dbReference type="ChEBI" id="CHEBI:46858"/>
        <dbReference type="ChEBI" id="CHEBI:57865"/>
        <dbReference type="ChEBI" id="CHEBI:90602"/>
    </reaction>
</comment>
<dbReference type="CDD" id="cd04900">
    <property type="entry name" value="ACT_UUR-like_1"/>
    <property type="match status" value="1"/>
</dbReference>
<dbReference type="PANTHER" id="PTHR47320:SF1">
    <property type="entry name" value="BIFUNCTIONAL URIDYLYLTRANSFERASE_URIDYLYL-REMOVING ENZYME"/>
    <property type="match status" value="1"/>
</dbReference>
<dbReference type="SUPFAM" id="SSF109604">
    <property type="entry name" value="HD-domain/PDEase-like"/>
    <property type="match status" value="1"/>
</dbReference>
<comment type="similarity">
    <text evidence="7">Belongs to the GlnD family.</text>
</comment>
<accession>A0A1I5B2Q9</accession>
<dbReference type="InterPro" id="IPR006674">
    <property type="entry name" value="HD_domain"/>
</dbReference>
<dbReference type="GO" id="GO:0008773">
    <property type="term" value="F:[protein-PII] uridylyltransferase activity"/>
    <property type="evidence" value="ECO:0007669"/>
    <property type="project" value="UniProtKB-UniRule"/>
</dbReference>
<dbReference type="STRING" id="1266925.GCA_000619905_01834"/>
<evidence type="ECO:0000256" key="7">
    <source>
        <dbReference type="HAMAP-Rule" id="MF_00277"/>
    </source>
</evidence>
<dbReference type="SUPFAM" id="SSF81593">
    <property type="entry name" value="Nucleotidyltransferase substrate binding subunit/domain"/>
    <property type="match status" value="1"/>
</dbReference>
<dbReference type="OrthoDB" id="9758038at2"/>
<evidence type="ECO:0000259" key="9">
    <source>
        <dbReference type="PROSITE" id="PS51831"/>
    </source>
</evidence>
<keyword evidence="11" id="KW-1185">Reference proteome</keyword>
<evidence type="ECO:0000256" key="2">
    <source>
        <dbReference type="ARBA" id="ARBA00022695"/>
    </source>
</evidence>
<dbReference type="EC" id="2.7.7.59" evidence="7"/>
<dbReference type="NCBIfam" id="TIGR01693">
    <property type="entry name" value="UTase_glnD"/>
    <property type="match status" value="1"/>
</dbReference>
<comment type="domain">
    <text evidence="7">Has four distinct domains: an N-terminal nucleotidyltransferase (NT) domain responsible for UTase activity, a central HD domain that encodes UR activity, and two C-terminal ACT domains that seem to have a role in glutamine sensing.</text>
</comment>
<dbReference type="AlphaFoldDB" id="A0A1I5B2Q9"/>
<dbReference type="NCBIfam" id="NF002837">
    <property type="entry name" value="PRK03059.1"/>
    <property type="match status" value="1"/>
</dbReference>
<dbReference type="InterPro" id="IPR002912">
    <property type="entry name" value="ACT_dom"/>
</dbReference>
<evidence type="ECO:0000256" key="3">
    <source>
        <dbReference type="ARBA" id="ARBA00022737"/>
    </source>
</evidence>
<organism evidence="10 11">
    <name type="scientific">Nitrosospira briensis</name>
    <dbReference type="NCBI Taxonomy" id="35799"/>
    <lineage>
        <taxon>Bacteria</taxon>
        <taxon>Pseudomonadati</taxon>
        <taxon>Pseudomonadota</taxon>
        <taxon>Betaproteobacteria</taxon>
        <taxon>Nitrosomonadales</taxon>
        <taxon>Nitrosomonadaceae</taxon>
        <taxon>Nitrosospira</taxon>
    </lineage>
</organism>
<dbReference type="EC" id="3.1.4.-" evidence="7"/>
<dbReference type="HAMAP" id="MF_00277">
    <property type="entry name" value="PII_uridylyl_transf"/>
    <property type="match status" value="1"/>
</dbReference>
<dbReference type="Proteomes" id="UP000183107">
    <property type="component" value="Unassembled WGS sequence"/>
</dbReference>
<dbReference type="GO" id="GO:0008081">
    <property type="term" value="F:phosphoric diester hydrolase activity"/>
    <property type="evidence" value="ECO:0007669"/>
    <property type="project" value="UniProtKB-UniRule"/>
</dbReference>
<dbReference type="Gene3D" id="1.10.3090.10">
    <property type="entry name" value="cca-adding enzyme, domain 2"/>
    <property type="match status" value="1"/>
</dbReference>
<dbReference type="GO" id="GO:0006808">
    <property type="term" value="P:regulation of nitrogen utilization"/>
    <property type="evidence" value="ECO:0007669"/>
    <property type="project" value="UniProtKB-UniRule"/>
</dbReference>
<dbReference type="PANTHER" id="PTHR47320">
    <property type="entry name" value="BIFUNCTIONAL URIDYLYLTRANSFERASE/URIDYLYL-REMOVING ENZYME"/>
    <property type="match status" value="1"/>
</dbReference>
<feature type="region of interest" description="Uridylyltransferase" evidence="7">
    <location>
        <begin position="1"/>
        <end position="334"/>
    </location>
</feature>
<name>A0A1I5B2Q9_9PROT</name>
<dbReference type="EMBL" id="FOVJ01000002">
    <property type="protein sequence ID" value="SFN68799.1"/>
    <property type="molecule type" value="Genomic_DNA"/>
</dbReference>
<dbReference type="InterPro" id="IPR003607">
    <property type="entry name" value="HD/PDEase_dom"/>
</dbReference>
<dbReference type="CDD" id="cd00077">
    <property type="entry name" value="HDc"/>
    <property type="match status" value="1"/>
</dbReference>
<dbReference type="RefSeq" id="WP_074796412.1">
    <property type="nucleotide sequence ID" value="NZ_FOVJ01000002.1"/>
</dbReference>
<feature type="domain" description="HD" evidence="9">
    <location>
        <begin position="453"/>
        <end position="569"/>
    </location>
</feature>
<dbReference type="Pfam" id="PF01966">
    <property type="entry name" value="HD"/>
    <property type="match status" value="1"/>
</dbReference>
<keyword evidence="2 7" id="KW-0548">Nucleotidyltransferase</keyword>
<evidence type="ECO:0000259" key="8">
    <source>
        <dbReference type="PROSITE" id="PS51671"/>
    </source>
</evidence>
<dbReference type="Gene3D" id="3.30.70.260">
    <property type="match status" value="1"/>
</dbReference>
<keyword evidence="1 7" id="KW-0808">Transferase</keyword>
<dbReference type="Pfam" id="PF08335">
    <property type="entry name" value="GlnD_UR_UTase"/>
    <property type="match status" value="1"/>
</dbReference>
<dbReference type="InterPro" id="IPR045865">
    <property type="entry name" value="ACT-like_dom_sf"/>
</dbReference>
<comment type="cofactor">
    <cofactor evidence="7">
        <name>Mg(2+)</name>
        <dbReference type="ChEBI" id="CHEBI:18420"/>
    </cofactor>
</comment>
<dbReference type="InterPro" id="IPR043519">
    <property type="entry name" value="NT_sf"/>
</dbReference>
<dbReference type="PIRSF" id="PIRSF006288">
    <property type="entry name" value="PII_uridyltransf"/>
    <property type="match status" value="1"/>
</dbReference>
<dbReference type="PROSITE" id="PS51831">
    <property type="entry name" value="HD"/>
    <property type="match status" value="1"/>
</dbReference>
<keyword evidence="6 7" id="KW-0511">Multifunctional enzyme</keyword>
<keyword evidence="4 7" id="KW-0378">Hydrolase</keyword>
<dbReference type="InterPro" id="IPR013546">
    <property type="entry name" value="PII_UdlTrfase/GS_AdlTrfase"/>
</dbReference>
<reference evidence="11" key="1">
    <citation type="submission" date="2016-10" db="EMBL/GenBank/DDBJ databases">
        <authorList>
            <person name="Varghese N."/>
        </authorList>
    </citation>
    <scope>NUCLEOTIDE SEQUENCE [LARGE SCALE GENOMIC DNA]</scope>
    <source>
        <strain evidence="11">Nsp8</strain>
    </source>
</reference>
<comment type="function">
    <text evidence="7">Modifies, by uridylylation and deuridylylation, the PII regulatory proteins (GlnB and homologs), in response to the nitrogen status of the cell that GlnD senses through the glutamine level. Under low glutamine levels, catalyzes the conversion of the PII proteins and UTP to PII-UMP and PPi, while under higher glutamine levels, GlnD hydrolyzes PII-UMP to PII and UMP (deuridylylation). Thus, controls uridylylation state and activity of the PII proteins, and plays an important role in the regulation of nitrogen metabolism.</text>
</comment>
<gene>
    <name evidence="7" type="primary">glnD</name>
    <name evidence="10" type="ORF">SAMN05216386_1632</name>
</gene>
<keyword evidence="3" id="KW-0677">Repeat</keyword>
<evidence type="ECO:0000256" key="4">
    <source>
        <dbReference type="ARBA" id="ARBA00022801"/>
    </source>
</evidence>
<comment type="caution">
    <text evidence="7">Lacks conserved residue(s) required for the propagation of feature annotation.</text>
</comment>
<dbReference type="InterPro" id="IPR010043">
    <property type="entry name" value="UTase/UR"/>
</dbReference>
<dbReference type="SUPFAM" id="SSF81301">
    <property type="entry name" value="Nucleotidyltransferase"/>
    <property type="match status" value="1"/>
</dbReference>